<name>A0AAV2GR57_9ROSI</name>
<organism evidence="2 3">
    <name type="scientific">Linum trigynum</name>
    <dbReference type="NCBI Taxonomy" id="586398"/>
    <lineage>
        <taxon>Eukaryota</taxon>
        <taxon>Viridiplantae</taxon>
        <taxon>Streptophyta</taxon>
        <taxon>Embryophyta</taxon>
        <taxon>Tracheophyta</taxon>
        <taxon>Spermatophyta</taxon>
        <taxon>Magnoliopsida</taxon>
        <taxon>eudicotyledons</taxon>
        <taxon>Gunneridae</taxon>
        <taxon>Pentapetalae</taxon>
        <taxon>rosids</taxon>
        <taxon>fabids</taxon>
        <taxon>Malpighiales</taxon>
        <taxon>Linaceae</taxon>
        <taxon>Linum</taxon>
    </lineage>
</organism>
<reference evidence="2 3" key="1">
    <citation type="submission" date="2024-04" db="EMBL/GenBank/DDBJ databases">
        <authorList>
            <person name="Fracassetti M."/>
        </authorList>
    </citation>
    <scope>NUCLEOTIDE SEQUENCE [LARGE SCALE GENOMIC DNA]</scope>
</reference>
<evidence type="ECO:0000313" key="3">
    <source>
        <dbReference type="Proteomes" id="UP001497516"/>
    </source>
</evidence>
<protein>
    <submittedName>
        <fullName evidence="2">Uncharacterized protein</fullName>
    </submittedName>
</protein>
<feature type="region of interest" description="Disordered" evidence="1">
    <location>
        <begin position="63"/>
        <end position="86"/>
    </location>
</feature>
<feature type="region of interest" description="Disordered" evidence="1">
    <location>
        <begin position="1"/>
        <end position="48"/>
    </location>
</feature>
<gene>
    <name evidence="2" type="ORF">LTRI10_LOCUS51126</name>
</gene>
<dbReference type="AlphaFoldDB" id="A0AAV2GR57"/>
<proteinExistence type="predicted"/>
<feature type="compositionally biased region" description="Acidic residues" evidence="1">
    <location>
        <begin position="37"/>
        <end position="47"/>
    </location>
</feature>
<evidence type="ECO:0000313" key="2">
    <source>
        <dbReference type="EMBL" id="CAL1411790.1"/>
    </source>
</evidence>
<dbReference type="EMBL" id="OZ034822">
    <property type="protein sequence ID" value="CAL1411790.1"/>
    <property type="molecule type" value="Genomic_DNA"/>
</dbReference>
<keyword evidence="3" id="KW-1185">Reference proteome</keyword>
<dbReference type="Proteomes" id="UP001497516">
    <property type="component" value="Chromosome 9"/>
</dbReference>
<feature type="compositionally biased region" description="Gly residues" evidence="1">
    <location>
        <begin position="63"/>
        <end position="73"/>
    </location>
</feature>
<evidence type="ECO:0000256" key="1">
    <source>
        <dbReference type="SAM" id="MobiDB-lite"/>
    </source>
</evidence>
<sequence length="86" mass="8623">MEMTTTRPLPVGKTRVSSPILDPLLASRSLLTPPRDGDDDSSTDGDACEGVCGDGCEGFGSGDDGCEGFGGDGAPIATHPSASPKL</sequence>
<accession>A0AAV2GR57</accession>